<gene>
    <name evidence="1" type="ORF">A994_01105</name>
</gene>
<proteinExistence type="predicted"/>
<dbReference type="InterPro" id="IPR007176">
    <property type="entry name" value="DUF365"/>
</dbReference>
<dbReference type="OrthoDB" id="68955at2157"/>
<organism evidence="1 2">
    <name type="scientific">Methanobacterium formicicum (strain DSM 3637 / PP1)</name>
    <dbReference type="NCBI Taxonomy" id="1204725"/>
    <lineage>
        <taxon>Archaea</taxon>
        <taxon>Methanobacteriati</taxon>
        <taxon>Methanobacteriota</taxon>
        <taxon>Methanomada group</taxon>
        <taxon>Methanobacteria</taxon>
        <taxon>Methanobacteriales</taxon>
        <taxon>Methanobacteriaceae</taxon>
        <taxon>Methanobacterium</taxon>
    </lineage>
</organism>
<accession>K2QFL5</accession>
<comment type="caution">
    <text evidence="1">The sequence shown here is derived from an EMBL/GenBank/DDBJ whole genome shotgun (WGS) entry which is preliminary data.</text>
</comment>
<name>K2QFL5_METFP</name>
<dbReference type="RefSeq" id="WP_004029412.1">
    <property type="nucleotide sequence ID" value="NZ_AMPO01000001.1"/>
</dbReference>
<dbReference type="AlphaFoldDB" id="K2QFL5"/>
<sequence length="135" mass="15694">MDIVGVTHPVPTEYAKRIYNKGKTVFVGRRCLCRIHIGEKFVIYESQGAKAYTGWADIKFIGKMKPTNILRNYGTNLMLNQDELREYSKGRSEMSVIEFENFEKFSKPVKPDHFVTVAGKYIYEDEFGLIQRNKD</sequence>
<protein>
    <recommendedName>
        <fullName evidence="3">ASCH domain-containing protein</fullName>
    </recommendedName>
</protein>
<evidence type="ECO:0000313" key="2">
    <source>
        <dbReference type="Proteomes" id="UP000007360"/>
    </source>
</evidence>
<dbReference type="Gene3D" id="2.30.130.30">
    <property type="entry name" value="Hypothetical protein"/>
    <property type="match status" value="1"/>
</dbReference>
<evidence type="ECO:0000313" key="1">
    <source>
        <dbReference type="EMBL" id="EKF86841.1"/>
    </source>
</evidence>
<evidence type="ECO:0008006" key="3">
    <source>
        <dbReference type="Google" id="ProtNLM"/>
    </source>
</evidence>
<dbReference type="PATRIC" id="fig|1204725.3.peg.220"/>
<dbReference type="EMBL" id="AMPO01000001">
    <property type="protein sequence ID" value="EKF86841.1"/>
    <property type="molecule type" value="Genomic_DNA"/>
</dbReference>
<dbReference type="Pfam" id="PF04033">
    <property type="entry name" value="DUF365"/>
    <property type="match status" value="1"/>
</dbReference>
<dbReference type="Proteomes" id="UP000007360">
    <property type="component" value="Unassembled WGS sequence"/>
</dbReference>
<keyword evidence="2" id="KW-1185">Reference proteome</keyword>
<reference evidence="1 2" key="1">
    <citation type="journal article" date="2012" name="J. Bacteriol.">
        <title>Draft genome sequence of Methanobacterium formicicum DSM 3637, an archaebacterium isolated from the methane producer amoeba Pelomyxa palustris.</title>
        <authorList>
            <person name="Gutierrez G."/>
        </authorList>
    </citation>
    <scope>NUCLEOTIDE SEQUENCE [LARGE SCALE GENOMIC DNA]</scope>
    <source>
        <strain evidence="2">DSM 3637 / PP1</strain>
    </source>
</reference>